<dbReference type="Proteomes" id="UP000054166">
    <property type="component" value="Unassembled WGS sequence"/>
</dbReference>
<keyword evidence="2" id="KW-1185">Reference proteome</keyword>
<sequence>MTVPLQLGLSYSTSVFRRRVYALAGPSHQISFHPICRVTIRSSSSRRSDALSRSARSALSVHFTDKHFDQPLNLGLEG</sequence>
<name>A0A0C3C4U5_PILCF</name>
<dbReference type="EMBL" id="KN832987">
    <property type="protein sequence ID" value="KIM84637.1"/>
    <property type="molecule type" value="Genomic_DNA"/>
</dbReference>
<protein>
    <submittedName>
        <fullName evidence="1">Uncharacterized protein</fullName>
    </submittedName>
</protein>
<dbReference type="HOGENOM" id="CLU_2622864_0_0_1"/>
<organism evidence="1 2">
    <name type="scientific">Piloderma croceum (strain F 1598)</name>
    <dbReference type="NCBI Taxonomy" id="765440"/>
    <lineage>
        <taxon>Eukaryota</taxon>
        <taxon>Fungi</taxon>
        <taxon>Dikarya</taxon>
        <taxon>Basidiomycota</taxon>
        <taxon>Agaricomycotina</taxon>
        <taxon>Agaricomycetes</taxon>
        <taxon>Agaricomycetidae</taxon>
        <taxon>Atheliales</taxon>
        <taxon>Atheliaceae</taxon>
        <taxon>Piloderma</taxon>
    </lineage>
</organism>
<dbReference type="AlphaFoldDB" id="A0A0C3C4U5"/>
<evidence type="ECO:0000313" key="1">
    <source>
        <dbReference type="EMBL" id="KIM84637.1"/>
    </source>
</evidence>
<reference evidence="1 2" key="1">
    <citation type="submission" date="2014-04" db="EMBL/GenBank/DDBJ databases">
        <authorList>
            <consortium name="DOE Joint Genome Institute"/>
            <person name="Kuo A."/>
            <person name="Tarkka M."/>
            <person name="Buscot F."/>
            <person name="Kohler A."/>
            <person name="Nagy L.G."/>
            <person name="Floudas D."/>
            <person name="Copeland A."/>
            <person name="Barry K.W."/>
            <person name="Cichocki N."/>
            <person name="Veneault-Fourrey C."/>
            <person name="LaButti K."/>
            <person name="Lindquist E.A."/>
            <person name="Lipzen A."/>
            <person name="Lundell T."/>
            <person name="Morin E."/>
            <person name="Murat C."/>
            <person name="Sun H."/>
            <person name="Tunlid A."/>
            <person name="Henrissat B."/>
            <person name="Grigoriev I.V."/>
            <person name="Hibbett D.S."/>
            <person name="Martin F."/>
            <person name="Nordberg H.P."/>
            <person name="Cantor M.N."/>
            <person name="Hua S.X."/>
        </authorList>
    </citation>
    <scope>NUCLEOTIDE SEQUENCE [LARGE SCALE GENOMIC DNA]</scope>
    <source>
        <strain evidence="1 2">F 1598</strain>
    </source>
</reference>
<accession>A0A0C3C4U5</accession>
<dbReference type="InParanoid" id="A0A0C3C4U5"/>
<reference evidence="2" key="2">
    <citation type="submission" date="2015-01" db="EMBL/GenBank/DDBJ databases">
        <title>Evolutionary Origins and Diversification of the Mycorrhizal Mutualists.</title>
        <authorList>
            <consortium name="DOE Joint Genome Institute"/>
            <consortium name="Mycorrhizal Genomics Consortium"/>
            <person name="Kohler A."/>
            <person name="Kuo A."/>
            <person name="Nagy L.G."/>
            <person name="Floudas D."/>
            <person name="Copeland A."/>
            <person name="Barry K.W."/>
            <person name="Cichocki N."/>
            <person name="Veneault-Fourrey C."/>
            <person name="LaButti K."/>
            <person name="Lindquist E.A."/>
            <person name="Lipzen A."/>
            <person name="Lundell T."/>
            <person name="Morin E."/>
            <person name="Murat C."/>
            <person name="Riley R."/>
            <person name="Ohm R."/>
            <person name="Sun H."/>
            <person name="Tunlid A."/>
            <person name="Henrissat B."/>
            <person name="Grigoriev I.V."/>
            <person name="Hibbett D.S."/>
            <person name="Martin F."/>
        </authorList>
    </citation>
    <scope>NUCLEOTIDE SEQUENCE [LARGE SCALE GENOMIC DNA]</scope>
    <source>
        <strain evidence="2">F 1598</strain>
    </source>
</reference>
<proteinExistence type="predicted"/>
<gene>
    <name evidence="1" type="ORF">PILCRDRAFT_391129</name>
</gene>
<evidence type="ECO:0000313" key="2">
    <source>
        <dbReference type="Proteomes" id="UP000054166"/>
    </source>
</evidence>